<comment type="caution">
    <text evidence="2">The sequence shown here is derived from an EMBL/GenBank/DDBJ whole genome shotgun (WGS) entry which is preliminary data.</text>
</comment>
<evidence type="ECO:0000313" key="3">
    <source>
        <dbReference type="Proteomes" id="UP000229498"/>
    </source>
</evidence>
<feature type="region of interest" description="Disordered" evidence="1">
    <location>
        <begin position="170"/>
        <end position="190"/>
    </location>
</feature>
<dbReference type="Gene3D" id="2.40.50.140">
    <property type="entry name" value="Nucleic acid-binding proteins"/>
    <property type="match status" value="1"/>
</dbReference>
<name>A0A2M9FVE7_9PROT</name>
<proteinExistence type="predicted"/>
<dbReference type="AlphaFoldDB" id="A0A2M9FVE7"/>
<dbReference type="InterPro" id="IPR003489">
    <property type="entry name" value="RHF/RaiA"/>
</dbReference>
<dbReference type="EMBL" id="PHIG01000063">
    <property type="protein sequence ID" value="PJK27452.1"/>
    <property type="molecule type" value="Genomic_DNA"/>
</dbReference>
<dbReference type="CDD" id="cd00552">
    <property type="entry name" value="RaiA"/>
    <property type="match status" value="1"/>
</dbReference>
<dbReference type="SUPFAM" id="SSF69754">
    <property type="entry name" value="Ribosome binding protein Y (YfiA homologue)"/>
    <property type="match status" value="1"/>
</dbReference>
<dbReference type="Proteomes" id="UP000229498">
    <property type="component" value="Unassembled WGS sequence"/>
</dbReference>
<dbReference type="Pfam" id="PF02482">
    <property type="entry name" value="Ribosomal_S30AE"/>
    <property type="match status" value="1"/>
</dbReference>
<dbReference type="InterPro" id="IPR012340">
    <property type="entry name" value="NA-bd_OB-fold"/>
</dbReference>
<keyword evidence="2" id="KW-0689">Ribosomal protein</keyword>
<evidence type="ECO:0000313" key="2">
    <source>
        <dbReference type="EMBL" id="PJK27452.1"/>
    </source>
</evidence>
<protein>
    <submittedName>
        <fullName evidence="2">30S ribosomal protein S30</fullName>
    </submittedName>
</protein>
<dbReference type="InterPro" id="IPR036567">
    <property type="entry name" value="RHF-like"/>
</dbReference>
<dbReference type="SUPFAM" id="SSF50249">
    <property type="entry name" value="Nucleic acid-binding proteins"/>
    <property type="match status" value="1"/>
</dbReference>
<organism evidence="2 3">
    <name type="scientific">Minwuia thermotolerans</name>
    <dbReference type="NCBI Taxonomy" id="2056226"/>
    <lineage>
        <taxon>Bacteria</taxon>
        <taxon>Pseudomonadati</taxon>
        <taxon>Pseudomonadota</taxon>
        <taxon>Alphaproteobacteria</taxon>
        <taxon>Minwuiales</taxon>
        <taxon>Minwuiaceae</taxon>
        <taxon>Minwuia</taxon>
    </lineage>
</organism>
<dbReference type="GO" id="GO:0005840">
    <property type="term" value="C:ribosome"/>
    <property type="evidence" value="ECO:0007669"/>
    <property type="project" value="UniProtKB-KW"/>
</dbReference>
<sequence length="190" mass="21514">METPLEIAFHGMDHSDAVEARIRERADRLERHFDRIVSCRVVVEAPHRHGHQGKLYRVNIMIGVPGRELVVNRARPNSHAHEDVYVALRDAFDAADRLLEDHARKVRGDVKTHEPPLLGTVSQMYPDHGFAVDAERRQYYFHRNAVVGDYEKLEPGDEVRMVVVYGESPDGPQATTIEPTGRLGAGHREG</sequence>
<evidence type="ECO:0000256" key="1">
    <source>
        <dbReference type="SAM" id="MobiDB-lite"/>
    </source>
</evidence>
<dbReference type="Gene3D" id="3.30.160.100">
    <property type="entry name" value="Ribosome hibernation promotion factor-like"/>
    <property type="match status" value="1"/>
</dbReference>
<dbReference type="OrthoDB" id="9782252at2"/>
<accession>A0A2M9FVE7</accession>
<reference evidence="2 3" key="1">
    <citation type="submission" date="2017-11" db="EMBL/GenBank/DDBJ databases">
        <title>Draft genome sequence of Rhizobiales bacterium SY3-13.</title>
        <authorList>
            <person name="Sun C."/>
        </authorList>
    </citation>
    <scope>NUCLEOTIDE SEQUENCE [LARGE SCALE GENOMIC DNA]</scope>
    <source>
        <strain evidence="2 3">SY3-13</strain>
    </source>
</reference>
<keyword evidence="2" id="KW-0687">Ribonucleoprotein</keyword>
<gene>
    <name evidence="2" type="ORF">CVT23_21240</name>
</gene>
<keyword evidence="3" id="KW-1185">Reference proteome</keyword>